<name>A0A8D8A8B2_CULPI</name>
<reference evidence="1" key="1">
    <citation type="submission" date="2021-05" db="EMBL/GenBank/DDBJ databases">
        <authorList>
            <person name="Alioto T."/>
            <person name="Alioto T."/>
            <person name="Gomez Garrido J."/>
        </authorList>
    </citation>
    <scope>NUCLEOTIDE SEQUENCE</scope>
</reference>
<proteinExistence type="predicted"/>
<dbReference type="EMBL" id="HBUE01015543">
    <property type="protein sequence ID" value="CAG6450378.1"/>
    <property type="molecule type" value="Transcribed_RNA"/>
</dbReference>
<evidence type="ECO:0000313" key="1">
    <source>
        <dbReference type="EMBL" id="CAG6450378.1"/>
    </source>
</evidence>
<accession>A0A8D8A8B2</accession>
<protein>
    <submittedName>
        <fullName evidence="1">(northern house mosquito) hypothetical protein</fullName>
    </submittedName>
</protein>
<dbReference type="AlphaFoldDB" id="A0A8D8A8B2"/>
<sequence length="103" mass="12195">MTADTAKNFHSCLTRKDFPSTMEEVKTNPEEQNKANRNCDILLINDVRTYCSLKQKYLHSMFFCTLINHFYDYTEVMYSSKFIRTLSRVPWETSVRSPIQDLP</sequence>
<organism evidence="1">
    <name type="scientific">Culex pipiens</name>
    <name type="common">House mosquito</name>
    <dbReference type="NCBI Taxonomy" id="7175"/>
    <lineage>
        <taxon>Eukaryota</taxon>
        <taxon>Metazoa</taxon>
        <taxon>Ecdysozoa</taxon>
        <taxon>Arthropoda</taxon>
        <taxon>Hexapoda</taxon>
        <taxon>Insecta</taxon>
        <taxon>Pterygota</taxon>
        <taxon>Neoptera</taxon>
        <taxon>Endopterygota</taxon>
        <taxon>Diptera</taxon>
        <taxon>Nematocera</taxon>
        <taxon>Culicoidea</taxon>
        <taxon>Culicidae</taxon>
        <taxon>Culicinae</taxon>
        <taxon>Culicini</taxon>
        <taxon>Culex</taxon>
        <taxon>Culex</taxon>
    </lineage>
</organism>